<comment type="cofactor">
    <cofactor evidence="1">
        <name>pyridoxal 5'-phosphate</name>
        <dbReference type="ChEBI" id="CHEBI:597326"/>
    </cofactor>
</comment>
<dbReference type="InterPro" id="IPR001926">
    <property type="entry name" value="TrpB-like_PALP"/>
</dbReference>
<dbReference type="EMBL" id="CAUYUJ010000971">
    <property type="protein sequence ID" value="CAK0793459.1"/>
    <property type="molecule type" value="Genomic_DNA"/>
</dbReference>
<comment type="caution">
    <text evidence="5">The sequence shown here is derived from an EMBL/GenBank/DDBJ whole genome shotgun (WGS) entry which is preliminary data.</text>
</comment>
<dbReference type="SUPFAM" id="SSF53686">
    <property type="entry name" value="Tryptophan synthase beta subunit-like PLP-dependent enzymes"/>
    <property type="match status" value="1"/>
</dbReference>
<keyword evidence="2" id="KW-0663">Pyridoxal phosphate</keyword>
<feature type="domain" description="Tryptophan synthase beta chain-like PALP" evidence="4">
    <location>
        <begin position="1"/>
        <end position="208"/>
    </location>
</feature>
<keyword evidence="6" id="KW-1185">Reference proteome</keyword>
<sequence>ILMPDTVPMERRELLEAMGAQVEMVPSPKLLDMAAACVESEGRLLVHPFDDLDLIRGHASCGLELLEDCPDVDVVVVCCGGGGLAAGVAAAVKLSGSRARVVAVEPVGAQSMRLSFERGEQSWCPGGKVDTICHGLAPPFAGKATFRHCQEFVDEVVLVTDEEVRAAVRFLFRHGHVVEASGAAAVAAVLAGRCGDLAGGRVACTVSGRNVSPQALADLCAE</sequence>
<dbReference type="InterPro" id="IPR036052">
    <property type="entry name" value="TrpB-like_PALP_sf"/>
</dbReference>
<dbReference type="Gene3D" id="3.40.50.1100">
    <property type="match status" value="2"/>
</dbReference>
<reference evidence="5" key="1">
    <citation type="submission" date="2023-10" db="EMBL/GenBank/DDBJ databases">
        <authorList>
            <person name="Chen Y."/>
            <person name="Shah S."/>
            <person name="Dougan E. K."/>
            <person name="Thang M."/>
            <person name="Chan C."/>
        </authorList>
    </citation>
    <scope>NUCLEOTIDE SEQUENCE [LARGE SCALE GENOMIC DNA]</scope>
</reference>
<keyword evidence="3" id="KW-0456">Lyase</keyword>
<name>A0ABN9PSH2_9DINO</name>
<dbReference type="InterPro" id="IPR050147">
    <property type="entry name" value="Ser/Thr_Dehydratase"/>
</dbReference>
<dbReference type="PANTHER" id="PTHR48078:SF14">
    <property type="entry name" value="L-SERINE AMMONIA-LYASE"/>
    <property type="match status" value="1"/>
</dbReference>
<feature type="non-terminal residue" evidence="5">
    <location>
        <position position="1"/>
    </location>
</feature>
<accession>A0ABN9PSH2</accession>
<proteinExistence type="predicted"/>
<evidence type="ECO:0000256" key="2">
    <source>
        <dbReference type="ARBA" id="ARBA00022898"/>
    </source>
</evidence>
<organism evidence="5 6">
    <name type="scientific">Prorocentrum cordatum</name>
    <dbReference type="NCBI Taxonomy" id="2364126"/>
    <lineage>
        <taxon>Eukaryota</taxon>
        <taxon>Sar</taxon>
        <taxon>Alveolata</taxon>
        <taxon>Dinophyceae</taxon>
        <taxon>Prorocentrales</taxon>
        <taxon>Prorocentraceae</taxon>
        <taxon>Prorocentrum</taxon>
    </lineage>
</organism>
<evidence type="ECO:0000313" key="6">
    <source>
        <dbReference type="Proteomes" id="UP001189429"/>
    </source>
</evidence>
<evidence type="ECO:0000259" key="4">
    <source>
        <dbReference type="Pfam" id="PF00291"/>
    </source>
</evidence>
<evidence type="ECO:0000256" key="3">
    <source>
        <dbReference type="ARBA" id="ARBA00023239"/>
    </source>
</evidence>
<evidence type="ECO:0000313" key="5">
    <source>
        <dbReference type="EMBL" id="CAK0793459.1"/>
    </source>
</evidence>
<protein>
    <recommendedName>
        <fullName evidence="4">Tryptophan synthase beta chain-like PALP domain-containing protein</fullName>
    </recommendedName>
</protein>
<gene>
    <name evidence="5" type="ORF">PCOR1329_LOCUS3757</name>
</gene>
<dbReference type="Proteomes" id="UP001189429">
    <property type="component" value="Unassembled WGS sequence"/>
</dbReference>
<dbReference type="Pfam" id="PF00291">
    <property type="entry name" value="PALP"/>
    <property type="match status" value="1"/>
</dbReference>
<evidence type="ECO:0000256" key="1">
    <source>
        <dbReference type="ARBA" id="ARBA00001933"/>
    </source>
</evidence>
<dbReference type="PANTHER" id="PTHR48078">
    <property type="entry name" value="THREONINE DEHYDRATASE, MITOCHONDRIAL-RELATED"/>
    <property type="match status" value="1"/>
</dbReference>